<name>A0AAV4P987_9ARAC</name>
<reference evidence="2 3" key="1">
    <citation type="submission" date="2021-06" db="EMBL/GenBank/DDBJ databases">
        <title>Caerostris darwini draft genome.</title>
        <authorList>
            <person name="Kono N."/>
            <person name="Arakawa K."/>
        </authorList>
    </citation>
    <scope>NUCLEOTIDE SEQUENCE [LARGE SCALE GENOMIC DNA]</scope>
</reference>
<feature type="region of interest" description="Disordered" evidence="1">
    <location>
        <begin position="1"/>
        <end position="63"/>
    </location>
</feature>
<dbReference type="Proteomes" id="UP001054837">
    <property type="component" value="Unassembled WGS sequence"/>
</dbReference>
<feature type="compositionally biased region" description="Basic and acidic residues" evidence="1">
    <location>
        <begin position="1"/>
        <end position="16"/>
    </location>
</feature>
<dbReference type="EMBL" id="BPLQ01002508">
    <property type="protein sequence ID" value="GIX93568.1"/>
    <property type="molecule type" value="Genomic_DNA"/>
</dbReference>
<organism evidence="2 3">
    <name type="scientific">Caerostris darwini</name>
    <dbReference type="NCBI Taxonomy" id="1538125"/>
    <lineage>
        <taxon>Eukaryota</taxon>
        <taxon>Metazoa</taxon>
        <taxon>Ecdysozoa</taxon>
        <taxon>Arthropoda</taxon>
        <taxon>Chelicerata</taxon>
        <taxon>Arachnida</taxon>
        <taxon>Araneae</taxon>
        <taxon>Araneomorphae</taxon>
        <taxon>Entelegynae</taxon>
        <taxon>Araneoidea</taxon>
        <taxon>Araneidae</taxon>
        <taxon>Caerostris</taxon>
    </lineage>
</organism>
<comment type="caution">
    <text evidence="2">The sequence shown here is derived from an EMBL/GenBank/DDBJ whole genome shotgun (WGS) entry which is preliminary data.</text>
</comment>
<protein>
    <submittedName>
        <fullName evidence="2">Uncharacterized protein</fullName>
    </submittedName>
</protein>
<evidence type="ECO:0000313" key="3">
    <source>
        <dbReference type="Proteomes" id="UP001054837"/>
    </source>
</evidence>
<gene>
    <name evidence="2" type="ORF">CDAR_316091</name>
</gene>
<keyword evidence="3" id="KW-1185">Reference proteome</keyword>
<accession>A0AAV4P987</accession>
<sequence length="156" mass="17513">MTSERDRVTKRFRGIEDGLSDTGKPCQCGLPVDPTQDTRESPLCERQKGRSKSTSNGHPWAAGRRPFIGNQQLRVYQLAEGVVVLMPLILNIGQEDLQLQSHWTQPSAHWASSRRVRLPETYSILRQCTEMIAGCTSALCTMTSTEAQQSSKYQVF</sequence>
<proteinExistence type="predicted"/>
<evidence type="ECO:0000313" key="2">
    <source>
        <dbReference type="EMBL" id="GIX93568.1"/>
    </source>
</evidence>
<dbReference type="AlphaFoldDB" id="A0AAV4P987"/>
<evidence type="ECO:0000256" key="1">
    <source>
        <dbReference type="SAM" id="MobiDB-lite"/>
    </source>
</evidence>
<feature type="compositionally biased region" description="Basic and acidic residues" evidence="1">
    <location>
        <begin position="36"/>
        <end position="48"/>
    </location>
</feature>